<keyword evidence="4 6" id="KW-0472">Membrane</keyword>
<dbReference type="GO" id="GO:0016020">
    <property type="term" value="C:membrane"/>
    <property type="evidence" value="ECO:0007669"/>
    <property type="project" value="UniProtKB-SubCell"/>
</dbReference>
<dbReference type="Pfam" id="PF13848">
    <property type="entry name" value="Thioredoxin_6"/>
    <property type="match status" value="1"/>
</dbReference>
<evidence type="ECO:0000256" key="3">
    <source>
        <dbReference type="ARBA" id="ARBA00022989"/>
    </source>
</evidence>
<dbReference type="VEuPathDB" id="FungiDB:GMDG_01436"/>
<dbReference type="PANTHER" id="PTHR46426">
    <property type="entry name" value="PROTEIN DISULFIDE-ISOMERASE TMX3"/>
    <property type="match status" value="1"/>
</dbReference>
<dbReference type="Gene3D" id="3.40.30.10">
    <property type="entry name" value="Glutaredoxin"/>
    <property type="match status" value="2"/>
</dbReference>
<protein>
    <recommendedName>
        <fullName evidence="8">Thioredoxin domain-containing protein</fullName>
    </recommendedName>
</protein>
<keyword evidence="7" id="KW-0732">Signal</keyword>
<dbReference type="InterPro" id="IPR052250">
    <property type="entry name" value="PDI_TMX3"/>
</dbReference>
<dbReference type="GeneID" id="36285140"/>
<evidence type="ECO:0000256" key="5">
    <source>
        <dbReference type="SAM" id="MobiDB-lite"/>
    </source>
</evidence>
<feature type="domain" description="Thioredoxin" evidence="8">
    <location>
        <begin position="206"/>
        <end position="459"/>
    </location>
</feature>
<evidence type="ECO:0000256" key="7">
    <source>
        <dbReference type="SAM" id="SignalP"/>
    </source>
</evidence>
<keyword evidence="2 6" id="KW-0812">Transmembrane</keyword>
<evidence type="ECO:0000259" key="8">
    <source>
        <dbReference type="PROSITE" id="PS51352"/>
    </source>
</evidence>
<name>A0A177AHS1_9PEZI</name>
<feature type="region of interest" description="Disordered" evidence="5">
    <location>
        <begin position="217"/>
        <end position="251"/>
    </location>
</feature>
<dbReference type="Pfam" id="PF00085">
    <property type="entry name" value="Thioredoxin"/>
    <property type="match status" value="2"/>
</dbReference>
<accession>A0A177AHS1</accession>
<dbReference type="OrthoDB" id="72053at2759"/>
<dbReference type="CDD" id="cd02961">
    <property type="entry name" value="PDI_a_family"/>
    <property type="match status" value="2"/>
</dbReference>
<dbReference type="eggNOG" id="KOG0191">
    <property type="taxonomic scope" value="Eukaryota"/>
</dbReference>
<sequence length="701" mass="78539">MRFLSSTALLVVGALATLIRAVDTKTDVSKDAGDSPADETYTTFNGQKVPELKEVGDKALDELIQNGYTAVKFYSPGCHHCQAMAPAWKTIYEYYWTSKPVPSTTTETKESLNDFHHYYGFDFASVNCIAYGDSCFKYGVDGFPVIKIFKDGKEVDEYIRKSDMPAMGVETIGKFIEKTLETIRPGSRVKDGPVWPEAGAKSVEGLSTSAAAPKPTAIAKTNAIAPSTPPKKPKSHKTPSTPANPHGASVSFTPESFHTQVTVSRDSWFVKFYAPWCHHCQTLAPIWSELAKEMEGKLNIGEVNCEEHKAFCKEAKVQGYPTLAFFSGGERVDYDGLRGLGDLTRWAGSAIGIGEGVMDVTAAEFKTLEETEEVIFVYFYDHATTSEDFDALDRVILSLIGQATLVKTKDPEMYERFKITTWPRLLVSRDGRPTYYTALAPYDMRDYRGVMQWMQSVWLPIVPELLPGNAREIMDGKLVVLAILRRERQDEFKAAKNEIKSAAMEWMDKQIQMFQLERQEFRDAKGLRIKEAEAKDDQRAVRAAKSIRIDMTKSDRKEVTFAWVDGVFWERWIRTTYGINIADGERVIINDEDNRRYWDTTINDNSILASRTSILETIPKVITSPPKIKPKYTISNFSKVFFDIRRGAGAHPILTIGLVVAIILAVVGLGRKKRRSRGGFFRLDDEKNLGLLGGGGNGKVD</sequence>
<evidence type="ECO:0000313" key="9">
    <source>
        <dbReference type="EMBL" id="OAF61637.1"/>
    </source>
</evidence>
<keyword evidence="3 6" id="KW-1133">Transmembrane helix</keyword>
<evidence type="ECO:0000256" key="4">
    <source>
        <dbReference type="ARBA" id="ARBA00023136"/>
    </source>
</evidence>
<dbReference type="InterPro" id="IPR013766">
    <property type="entry name" value="Thioredoxin_domain"/>
</dbReference>
<gene>
    <name evidence="9" type="ORF">VC83_02054</name>
</gene>
<proteinExistence type="predicted"/>
<dbReference type="EMBL" id="KV441389">
    <property type="protein sequence ID" value="OAF61637.1"/>
    <property type="molecule type" value="Genomic_DNA"/>
</dbReference>
<evidence type="ECO:0000256" key="1">
    <source>
        <dbReference type="ARBA" id="ARBA00004167"/>
    </source>
</evidence>
<dbReference type="InterPro" id="IPR036249">
    <property type="entry name" value="Thioredoxin-like_sf"/>
</dbReference>
<dbReference type="PANTHER" id="PTHR46426:SF1">
    <property type="entry name" value="PROTEIN DISULFIDE-ISOMERASE TMX3"/>
    <property type="match status" value="1"/>
</dbReference>
<evidence type="ECO:0000256" key="2">
    <source>
        <dbReference type="ARBA" id="ARBA00022692"/>
    </source>
</evidence>
<dbReference type="PROSITE" id="PS51352">
    <property type="entry name" value="THIOREDOXIN_2"/>
    <property type="match status" value="2"/>
</dbReference>
<feature type="transmembrane region" description="Helical" evidence="6">
    <location>
        <begin position="649"/>
        <end position="669"/>
    </location>
</feature>
<feature type="chain" id="PRO_5008056535" description="Thioredoxin domain-containing protein" evidence="7">
    <location>
        <begin position="22"/>
        <end position="701"/>
    </location>
</feature>
<reference evidence="9" key="1">
    <citation type="submission" date="2016-03" db="EMBL/GenBank/DDBJ databases">
        <title>Updated assembly of Pseudogymnoascus destructans, the fungus causing white-nose syndrome of bats.</title>
        <authorList>
            <person name="Palmer J.M."/>
            <person name="Drees K.P."/>
            <person name="Foster J.T."/>
            <person name="Lindner D.L."/>
        </authorList>
    </citation>
    <scope>NUCLEOTIDE SEQUENCE [LARGE SCALE GENOMIC DNA]</scope>
    <source>
        <strain evidence="9">20631-21</strain>
    </source>
</reference>
<dbReference type="SUPFAM" id="SSF52833">
    <property type="entry name" value="Thioredoxin-like"/>
    <property type="match status" value="3"/>
</dbReference>
<dbReference type="Proteomes" id="UP000077154">
    <property type="component" value="Unassembled WGS sequence"/>
</dbReference>
<evidence type="ECO:0000256" key="6">
    <source>
        <dbReference type="SAM" id="Phobius"/>
    </source>
</evidence>
<organism evidence="9">
    <name type="scientific">Pseudogymnoascus destructans</name>
    <dbReference type="NCBI Taxonomy" id="655981"/>
    <lineage>
        <taxon>Eukaryota</taxon>
        <taxon>Fungi</taxon>
        <taxon>Dikarya</taxon>
        <taxon>Ascomycota</taxon>
        <taxon>Pezizomycotina</taxon>
        <taxon>Leotiomycetes</taxon>
        <taxon>Thelebolales</taxon>
        <taxon>Thelebolaceae</taxon>
        <taxon>Pseudogymnoascus</taxon>
    </lineage>
</organism>
<dbReference type="GO" id="GO:0005783">
    <property type="term" value="C:endoplasmic reticulum"/>
    <property type="evidence" value="ECO:0007669"/>
    <property type="project" value="TreeGrafter"/>
</dbReference>
<dbReference type="eggNOG" id="KOG0190">
    <property type="taxonomic scope" value="Eukaryota"/>
</dbReference>
<comment type="subcellular location">
    <subcellularLocation>
        <location evidence="1">Membrane</location>
        <topology evidence="1">Single-pass membrane protein</topology>
    </subcellularLocation>
</comment>
<dbReference type="RefSeq" id="XP_024326911.1">
    <property type="nucleotide sequence ID" value="XM_024465724.1"/>
</dbReference>
<dbReference type="AlphaFoldDB" id="A0A177AHS1"/>
<feature type="domain" description="Thioredoxin" evidence="8">
    <location>
        <begin position="30"/>
        <end position="181"/>
    </location>
</feature>
<feature type="signal peptide" evidence="7">
    <location>
        <begin position="1"/>
        <end position="21"/>
    </location>
</feature>